<feature type="binding site" evidence="8">
    <location>
        <begin position="147"/>
        <end position="151"/>
    </location>
    <ligand>
        <name>substrate</name>
    </ligand>
</feature>
<keyword evidence="4 8" id="KW-0479">Metal-binding</keyword>
<dbReference type="Proteomes" id="UP000231086">
    <property type="component" value="Unassembled WGS sequence"/>
</dbReference>
<dbReference type="GO" id="GO:0005737">
    <property type="term" value="C:cytoplasm"/>
    <property type="evidence" value="ECO:0007669"/>
    <property type="project" value="UniProtKB-SubCell"/>
</dbReference>
<keyword evidence="6 8" id="KW-0012">Acyltransferase</keyword>
<evidence type="ECO:0000259" key="9">
    <source>
        <dbReference type="Pfam" id="PF00814"/>
    </source>
</evidence>
<dbReference type="InterPro" id="IPR017861">
    <property type="entry name" value="KAE1/TsaD"/>
</dbReference>
<feature type="binding site" evidence="8">
    <location>
        <position position="180"/>
    </location>
    <ligand>
        <name>substrate</name>
    </ligand>
</feature>
<dbReference type="InterPro" id="IPR000905">
    <property type="entry name" value="Gcp-like_dom"/>
</dbReference>
<feature type="binding site" evidence="8">
    <location>
        <position position="193"/>
    </location>
    <ligand>
        <name>substrate</name>
    </ligand>
</feature>
<accession>A0A2M8KIM1</accession>
<dbReference type="FunFam" id="3.30.420.40:FF:000040">
    <property type="entry name" value="tRNA N6-adenosine threonylcarbamoyltransferase"/>
    <property type="match status" value="1"/>
</dbReference>
<dbReference type="GO" id="GO:0005506">
    <property type="term" value="F:iron ion binding"/>
    <property type="evidence" value="ECO:0007669"/>
    <property type="project" value="UniProtKB-UniRule"/>
</dbReference>
<feature type="domain" description="Gcp-like" evidence="9">
    <location>
        <begin position="37"/>
        <end position="319"/>
    </location>
</feature>
<comment type="similarity">
    <text evidence="8">Belongs to the KAE1 / TsaD family.</text>
</comment>
<keyword evidence="2 8" id="KW-0808">Transferase</keyword>
<dbReference type="CDD" id="cd24133">
    <property type="entry name" value="ASKHA_NBD_TsaD_bac"/>
    <property type="match status" value="1"/>
</dbReference>
<keyword evidence="3 8" id="KW-0819">tRNA processing</keyword>
<evidence type="ECO:0000256" key="4">
    <source>
        <dbReference type="ARBA" id="ARBA00022723"/>
    </source>
</evidence>
<sequence>MENKAQKTILAVETSCDDTGVAVLSFDAQNNVKIPLNFVSSQIKIHAPFGGVVPNLAAREHQKNLPFLLQKTLSQIGRFPDLLAVTIGPGLIPALLVGVAAAQALSFACQKPVLPVNHLAGHLAAAFLPAKNPLSKLKASLPILALIVSGGHTELIFLTTWTKNKIIGQTLDDAAGEAFDKVAKLLGLPYPGGPAVARLARQGRANTFALPRPMLAQKNYNFSFSGLKTAVYYLVKKQVITLRTKADLCASFQAAVLDVLTSKTERAIENLNPKTLLLSGGVAANQALRRKIGDLAKKHRLSFLAPDIRDCTDNAAMIALAGFFGWRHNQKPVRWPSLRADAHQQI</sequence>
<dbReference type="EMBL" id="PFEA01000034">
    <property type="protein sequence ID" value="PJE59769.1"/>
    <property type="molecule type" value="Genomic_DNA"/>
</dbReference>
<protein>
    <recommendedName>
        <fullName evidence="8">tRNA N6-adenosine threonylcarbamoyltransferase</fullName>
        <ecNumber evidence="8">2.3.1.234</ecNumber>
    </recommendedName>
    <alternativeName>
        <fullName evidence="8">N6-L-threonylcarbamoyladenine synthase</fullName>
        <shortName evidence="8">t(6)A synthase</shortName>
    </alternativeName>
    <alternativeName>
        <fullName evidence="8">t(6)A37 threonylcarbamoyladenosine biosynthesis protein TsaD</fullName>
    </alternativeName>
    <alternativeName>
        <fullName evidence="8">tRNA threonylcarbamoyladenosine biosynthesis protein TsaD</fullName>
    </alternativeName>
</protein>
<dbReference type="EC" id="2.3.1.234" evidence="8"/>
<feature type="binding site" evidence="8">
    <location>
        <position position="285"/>
    </location>
    <ligand>
        <name>substrate</name>
    </ligand>
</feature>
<organism evidence="10 11">
    <name type="scientific">Candidatus Portnoybacteria bacterium CG10_big_fil_rev_8_21_14_0_10_44_7</name>
    <dbReference type="NCBI Taxonomy" id="1974816"/>
    <lineage>
        <taxon>Bacteria</taxon>
        <taxon>Candidatus Portnoyibacteriota</taxon>
    </lineage>
</organism>
<dbReference type="AlphaFoldDB" id="A0A2M8KIM1"/>
<feature type="binding site" evidence="8">
    <location>
        <position position="122"/>
    </location>
    <ligand>
        <name>Fe cation</name>
        <dbReference type="ChEBI" id="CHEBI:24875"/>
    </ligand>
</feature>
<dbReference type="InterPro" id="IPR022450">
    <property type="entry name" value="TsaD"/>
</dbReference>
<comment type="catalytic activity">
    <reaction evidence="7 8">
        <text>L-threonylcarbamoyladenylate + adenosine(37) in tRNA = N(6)-L-threonylcarbamoyladenosine(37) in tRNA + AMP + H(+)</text>
        <dbReference type="Rhea" id="RHEA:37059"/>
        <dbReference type="Rhea" id="RHEA-COMP:10162"/>
        <dbReference type="Rhea" id="RHEA-COMP:10163"/>
        <dbReference type="ChEBI" id="CHEBI:15378"/>
        <dbReference type="ChEBI" id="CHEBI:73682"/>
        <dbReference type="ChEBI" id="CHEBI:74411"/>
        <dbReference type="ChEBI" id="CHEBI:74418"/>
        <dbReference type="ChEBI" id="CHEBI:456215"/>
        <dbReference type="EC" id="2.3.1.234"/>
    </reaction>
</comment>
<keyword evidence="1 8" id="KW-0963">Cytoplasm</keyword>
<name>A0A2M8KIM1_9BACT</name>
<reference evidence="11" key="1">
    <citation type="submission" date="2017-09" db="EMBL/GenBank/DDBJ databases">
        <title>Depth-based differentiation of microbial function through sediment-hosted aquifers and enrichment of novel symbionts in the deep terrestrial subsurface.</title>
        <authorList>
            <person name="Probst A.J."/>
            <person name="Ladd B."/>
            <person name="Jarett J.K."/>
            <person name="Geller-Mcgrath D.E."/>
            <person name="Sieber C.M.K."/>
            <person name="Emerson J.B."/>
            <person name="Anantharaman K."/>
            <person name="Thomas B.C."/>
            <person name="Malmstrom R."/>
            <person name="Stieglmeier M."/>
            <person name="Klingl A."/>
            <person name="Woyke T."/>
            <person name="Ryan C.M."/>
            <person name="Banfield J.F."/>
        </authorList>
    </citation>
    <scope>NUCLEOTIDE SEQUENCE [LARGE SCALE GENOMIC DNA]</scope>
</reference>
<evidence type="ECO:0000256" key="2">
    <source>
        <dbReference type="ARBA" id="ARBA00022679"/>
    </source>
</evidence>
<evidence type="ECO:0000256" key="7">
    <source>
        <dbReference type="ARBA" id="ARBA00048117"/>
    </source>
</evidence>
<dbReference type="GO" id="GO:0061711">
    <property type="term" value="F:tRNA N(6)-L-threonylcarbamoyladenine synthase activity"/>
    <property type="evidence" value="ECO:0007669"/>
    <property type="project" value="UniProtKB-EC"/>
</dbReference>
<comment type="function">
    <text evidence="8">Required for the formation of a threonylcarbamoyl group on adenosine at position 37 (t(6)A37) in tRNAs that read codons beginning with adenine. Is involved in the transfer of the threonylcarbamoyl moiety of threonylcarbamoyl-AMP (TC-AMP) to the N6 group of A37, together with TsaE and TsaB. TsaD likely plays a direct catalytic role in this reaction.</text>
</comment>
<evidence type="ECO:0000256" key="5">
    <source>
        <dbReference type="ARBA" id="ARBA00023004"/>
    </source>
</evidence>
<evidence type="ECO:0000313" key="10">
    <source>
        <dbReference type="EMBL" id="PJE59769.1"/>
    </source>
</evidence>
<dbReference type="PANTHER" id="PTHR11735">
    <property type="entry name" value="TRNA N6-ADENOSINE THREONYLCARBAMOYLTRANSFERASE"/>
    <property type="match status" value="1"/>
</dbReference>
<dbReference type="Gene3D" id="3.30.420.40">
    <property type="match status" value="2"/>
</dbReference>
<gene>
    <name evidence="8 10" type="primary">tsaD</name>
    <name evidence="10" type="ORF">COU85_01885</name>
</gene>
<dbReference type="NCBIfam" id="TIGR03723">
    <property type="entry name" value="T6A_TsaD_YgjD"/>
    <property type="match status" value="1"/>
</dbReference>
<evidence type="ECO:0000256" key="1">
    <source>
        <dbReference type="ARBA" id="ARBA00022490"/>
    </source>
</evidence>
<evidence type="ECO:0000256" key="3">
    <source>
        <dbReference type="ARBA" id="ARBA00022694"/>
    </source>
</evidence>
<dbReference type="PRINTS" id="PR00789">
    <property type="entry name" value="OSIALOPTASE"/>
</dbReference>
<dbReference type="PANTHER" id="PTHR11735:SF6">
    <property type="entry name" value="TRNA N6-ADENOSINE THREONYLCARBAMOYLTRANSFERASE, MITOCHONDRIAL"/>
    <property type="match status" value="1"/>
</dbReference>
<dbReference type="NCBIfam" id="TIGR00329">
    <property type="entry name" value="gcp_kae1"/>
    <property type="match status" value="1"/>
</dbReference>
<feature type="binding site" evidence="8">
    <location>
        <position position="313"/>
    </location>
    <ligand>
        <name>Fe cation</name>
        <dbReference type="ChEBI" id="CHEBI:24875"/>
    </ligand>
</feature>
<evidence type="ECO:0000256" key="8">
    <source>
        <dbReference type="HAMAP-Rule" id="MF_01445"/>
    </source>
</evidence>
<comment type="caution">
    <text evidence="8">Lacks conserved residue(s) required for the propagation of feature annotation.</text>
</comment>
<dbReference type="Pfam" id="PF00814">
    <property type="entry name" value="TsaD"/>
    <property type="match status" value="1"/>
</dbReference>
<evidence type="ECO:0000256" key="6">
    <source>
        <dbReference type="ARBA" id="ARBA00023315"/>
    </source>
</evidence>
<evidence type="ECO:0000313" key="11">
    <source>
        <dbReference type="Proteomes" id="UP000231086"/>
    </source>
</evidence>
<dbReference type="GO" id="GO:0002949">
    <property type="term" value="P:tRNA threonylcarbamoyladenosine modification"/>
    <property type="evidence" value="ECO:0007669"/>
    <property type="project" value="UniProtKB-UniRule"/>
</dbReference>
<comment type="caution">
    <text evidence="10">The sequence shown here is derived from an EMBL/GenBank/DDBJ whole genome shotgun (WGS) entry which is preliminary data.</text>
</comment>
<comment type="cofactor">
    <cofactor evidence="8">
        <name>Fe(2+)</name>
        <dbReference type="ChEBI" id="CHEBI:29033"/>
    </cofactor>
    <text evidence="8">Binds 1 Fe(2+) ion per subunit.</text>
</comment>
<proteinExistence type="inferred from homology"/>
<dbReference type="InterPro" id="IPR043129">
    <property type="entry name" value="ATPase_NBD"/>
</dbReference>
<dbReference type="SUPFAM" id="SSF53067">
    <property type="entry name" value="Actin-like ATPase domain"/>
    <property type="match status" value="2"/>
</dbReference>
<keyword evidence="5 8" id="KW-0408">Iron</keyword>
<comment type="subcellular location">
    <subcellularLocation>
        <location evidence="8">Cytoplasm</location>
    </subcellularLocation>
</comment>
<dbReference type="HAMAP" id="MF_01445">
    <property type="entry name" value="TsaD"/>
    <property type="match status" value="1"/>
</dbReference>
<feature type="binding site" evidence="8">
    <location>
        <position position="118"/>
    </location>
    <ligand>
        <name>Fe cation</name>
        <dbReference type="ChEBI" id="CHEBI:24875"/>
    </ligand>
</feature>